<evidence type="ECO:0000313" key="2">
    <source>
        <dbReference type="EMBL" id="ASV75431.1"/>
    </source>
</evidence>
<sequence length="286" mass="31537">MCGTMAIGSRSLLGTGLLAEEVAGSGQALEKRGWKLACQLYTFRRFPFYEAIEKIAALGIKAVEPCFFLPLDARQPGLVTSEALPPDKRAEMRQKMAQLGITMPNFYANLGNDQDQARKVFSFAKEMGCQTVVAEPPADSLPMLDELLAEYGLTLAIHNHPQSPSSHYWHPKNVLGAVEKRSHRIGACADTGHWVRSGLDPVACLKLLEGRIITLHLKDVAECGVVGSRDVPLGTGAAHYDRVLEELARQNFRGVMTIEYEHDSPQLLEDVAKCRDFVINWAVQHA</sequence>
<dbReference type="Proteomes" id="UP000215086">
    <property type="component" value="Chromosome"/>
</dbReference>
<organism evidence="2 3">
    <name type="scientific">Thermogutta terrifontis</name>
    <dbReference type="NCBI Taxonomy" id="1331910"/>
    <lineage>
        <taxon>Bacteria</taxon>
        <taxon>Pseudomonadati</taxon>
        <taxon>Planctomycetota</taxon>
        <taxon>Planctomycetia</taxon>
        <taxon>Pirellulales</taxon>
        <taxon>Thermoguttaceae</taxon>
        <taxon>Thermogutta</taxon>
    </lineage>
</organism>
<dbReference type="EMBL" id="CP018477">
    <property type="protein sequence ID" value="ASV75431.1"/>
    <property type="molecule type" value="Genomic_DNA"/>
</dbReference>
<dbReference type="InterPro" id="IPR050312">
    <property type="entry name" value="IolE/XylAMocC-like"/>
</dbReference>
<evidence type="ECO:0000313" key="3">
    <source>
        <dbReference type="Proteomes" id="UP000215086"/>
    </source>
</evidence>
<keyword evidence="3" id="KW-1185">Reference proteome</keyword>
<dbReference type="SUPFAM" id="SSF51658">
    <property type="entry name" value="Xylose isomerase-like"/>
    <property type="match status" value="1"/>
</dbReference>
<reference evidence="2 3" key="1">
    <citation type="journal article" name="Front. Microbiol.">
        <title>Sugar Metabolism of the First Thermophilic Planctomycete Thermogutta terrifontis: Comparative Genomic and Transcriptomic Approaches.</title>
        <authorList>
            <person name="Elcheninov A.G."/>
            <person name="Menzel P."/>
            <person name="Gudbergsdottir S.R."/>
            <person name="Slesarev A.I."/>
            <person name="Kadnikov V.V."/>
            <person name="Krogh A."/>
            <person name="Bonch-Osmolovskaya E.A."/>
            <person name="Peng X."/>
            <person name="Kublanov I.V."/>
        </authorList>
    </citation>
    <scope>NUCLEOTIDE SEQUENCE [LARGE SCALE GENOMIC DNA]</scope>
    <source>
        <strain evidence="2 3">R1</strain>
    </source>
</reference>
<dbReference type="InterPro" id="IPR013022">
    <property type="entry name" value="Xyl_isomerase-like_TIM-brl"/>
</dbReference>
<protein>
    <recommendedName>
        <fullName evidence="1">Xylose isomerase-like TIM barrel domain-containing protein</fullName>
    </recommendedName>
</protein>
<dbReference type="Pfam" id="PF01261">
    <property type="entry name" value="AP_endonuc_2"/>
    <property type="match status" value="1"/>
</dbReference>
<dbReference type="Gene3D" id="3.20.20.150">
    <property type="entry name" value="Divalent-metal-dependent TIM barrel enzymes"/>
    <property type="match status" value="1"/>
</dbReference>
<feature type="domain" description="Xylose isomerase-like TIM barrel" evidence="1">
    <location>
        <begin position="52"/>
        <end position="266"/>
    </location>
</feature>
<dbReference type="PANTHER" id="PTHR12110">
    <property type="entry name" value="HYDROXYPYRUVATE ISOMERASE"/>
    <property type="match status" value="1"/>
</dbReference>
<gene>
    <name evidence="2" type="ORF">THTE_2829</name>
</gene>
<dbReference type="AlphaFoldDB" id="A0A286RHI2"/>
<proteinExistence type="predicted"/>
<dbReference type="PANTHER" id="PTHR12110:SF41">
    <property type="entry name" value="INOSOSE DEHYDRATASE"/>
    <property type="match status" value="1"/>
</dbReference>
<dbReference type="KEGG" id="ttf:THTE_2829"/>
<evidence type="ECO:0000259" key="1">
    <source>
        <dbReference type="Pfam" id="PF01261"/>
    </source>
</evidence>
<name>A0A286RHI2_9BACT</name>
<accession>A0A286RHI2</accession>
<dbReference type="InterPro" id="IPR036237">
    <property type="entry name" value="Xyl_isomerase-like_sf"/>
</dbReference>